<evidence type="ECO:0000256" key="2">
    <source>
        <dbReference type="ARBA" id="ARBA00006533"/>
    </source>
</evidence>
<dbReference type="Pfam" id="PF12719">
    <property type="entry name" value="Cnd3"/>
    <property type="match status" value="1"/>
</dbReference>
<dbReference type="EMBL" id="ADBJ01000004">
    <property type="protein sequence ID" value="EFA85657.1"/>
    <property type="molecule type" value="Genomic_DNA"/>
</dbReference>
<evidence type="ECO:0000256" key="6">
    <source>
        <dbReference type="ARBA" id="ARBA00023067"/>
    </source>
</evidence>
<feature type="compositionally biased region" description="Acidic residues" evidence="8">
    <location>
        <begin position="814"/>
        <end position="827"/>
    </location>
</feature>
<evidence type="ECO:0000256" key="3">
    <source>
        <dbReference type="ARBA" id="ARBA00022454"/>
    </source>
</evidence>
<dbReference type="PANTHER" id="PTHR14418">
    <property type="entry name" value="CONDENSIN COMPLEX SUBUNIT 3-RELATED"/>
    <property type="match status" value="1"/>
</dbReference>
<dbReference type="SUPFAM" id="SSF48371">
    <property type="entry name" value="ARM repeat"/>
    <property type="match status" value="1"/>
</dbReference>
<accession>D3AYW7</accession>
<dbReference type="GO" id="GO:0051301">
    <property type="term" value="P:cell division"/>
    <property type="evidence" value="ECO:0007669"/>
    <property type="project" value="UniProtKB-KW"/>
</dbReference>
<protein>
    <recommendedName>
        <fullName evidence="9">Nuclear condensin complex subunit 3 C-terminal domain-containing protein</fullName>
    </recommendedName>
</protein>
<comment type="caution">
    <text evidence="10">The sequence shown here is derived from an EMBL/GenBank/DDBJ whole genome shotgun (WGS) entry which is preliminary data.</text>
</comment>
<keyword evidence="4" id="KW-0132">Cell division</keyword>
<dbReference type="OMA" id="CHADIED"/>
<feature type="region of interest" description="Disordered" evidence="8">
    <location>
        <begin position="771"/>
        <end position="950"/>
    </location>
</feature>
<dbReference type="Proteomes" id="UP000001396">
    <property type="component" value="Unassembled WGS sequence"/>
</dbReference>
<feature type="compositionally biased region" description="Basic and acidic residues" evidence="8">
    <location>
        <begin position="901"/>
        <end position="939"/>
    </location>
</feature>
<dbReference type="InterPro" id="IPR011989">
    <property type="entry name" value="ARM-like"/>
</dbReference>
<dbReference type="PANTHER" id="PTHR14418:SF5">
    <property type="entry name" value="CONDENSIN COMPLEX SUBUNIT 3"/>
    <property type="match status" value="1"/>
</dbReference>
<name>D3AYW7_HETP5</name>
<evidence type="ECO:0000256" key="1">
    <source>
        <dbReference type="ARBA" id="ARBA00004286"/>
    </source>
</evidence>
<dbReference type="InParanoid" id="D3AYW7"/>
<dbReference type="InterPro" id="IPR027165">
    <property type="entry name" value="CND3"/>
</dbReference>
<dbReference type="GO" id="GO:0000793">
    <property type="term" value="C:condensed chromosome"/>
    <property type="evidence" value="ECO:0007669"/>
    <property type="project" value="TreeGrafter"/>
</dbReference>
<dbReference type="GO" id="GO:0007076">
    <property type="term" value="P:mitotic chromosome condensation"/>
    <property type="evidence" value="ECO:0007669"/>
    <property type="project" value="InterPro"/>
</dbReference>
<feature type="compositionally biased region" description="Acidic residues" evidence="8">
    <location>
        <begin position="777"/>
        <end position="807"/>
    </location>
</feature>
<sequence>MNRIQSSIKDIFNQSLNSVKHNICLKRCREIDEKYPNIREESYQFMIDLVKKIMVTDGHSYEVNNFLEFIAKLSTFLYFKHTTTTSSTSSTTTSSSSTLLYILMIDACKWTKSQSKDIRLRSCQLLRDILTILKTIKRLGQRLYDKITSVRVMAVLAIVHLQDAKDKDDNVTTMLLEVLENDSSSEVRKTIIQNMAITYRTLSSVIHRVRDSDPYIRKKTFNFLSKRVKLDLIDKVESRIFLIGGLLDSDDNVKKACQEMICDGWMEKLNNDFEKLLSLFDIERNAGVCERLLRCIFENGIYPTLDFNVNTLQSAQSIFCWRYYLDYLKNHRPTTEQNTGGLLVLEQELDRVTPNPNELLDNLQRFNVVDHSFILCQLFEIINQSDNPDPLFRDKCSSYFRDLLASLKVDIKVKRVILNTLRSLTIHTLTIISDFIEYAHPIFDKVEVHGLYSYILECLKLLHNDEIIQLSIRCASLYFNLDTENKCRSDWNIILLFIHQNSNINIKIEAIATCFDIILSKPSDNTVEFCQKFIKTVKTILNIDHQASNDLDPEYINIIFKGLCKLYYLNYWTDQDDFQMLVTHFFNPIKVPIAHNTFDEFVKTFVHISKANMFKFTDTFETVLIEYYHLYQDYNSPDDKKKTIQNIVNYYVSTIKPKHKLQEPVVAEIMLSLLIKMLKLIIYFTKHGNTLILCETVKYFYVPDDQSILPRLKAFTMIAMERSKKNKKSMTLLQHLQKDIESKCPNAPSDDDLHTARNQVKSFSKHSNKYIDKRSVEEDEDDDDNDQDDQSDEDDDSNESIDVDVLEPDVSADSIEEIEISDDDDDDYIKKATDISYIIIEDDDDSAEVKEPEEPKPTVYVKKEVKKEPKEENKERDTSSRVTNRDKESKLTTTKHQHRDRVKEKEKEKERGRERDKEQESNDHNHQKDKEFNIEERPQKKQKTNCIIIV</sequence>
<gene>
    <name evidence="10" type="ORF">PPL_00886</name>
</gene>
<comment type="similarity">
    <text evidence="2">Belongs to the CND3 (condensin subunit 3) family.</text>
</comment>
<feature type="compositionally biased region" description="Basic and acidic residues" evidence="8">
    <location>
        <begin position="847"/>
        <end position="890"/>
    </location>
</feature>
<evidence type="ECO:0000256" key="5">
    <source>
        <dbReference type="ARBA" id="ARBA00022776"/>
    </source>
</evidence>
<evidence type="ECO:0000313" key="10">
    <source>
        <dbReference type="EMBL" id="EFA85657.1"/>
    </source>
</evidence>
<keyword evidence="5" id="KW-0498">Mitosis</keyword>
<keyword evidence="3" id="KW-0158">Chromosome</keyword>
<reference evidence="10 11" key="1">
    <citation type="journal article" date="2011" name="Genome Res.">
        <title>Phylogeny-wide analysis of social amoeba genomes highlights ancient origins for complex intercellular communication.</title>
        <authorList>
            <person name="Heidel A.J."/>
            <person name="Lawal H.M."/>
            <person name="Felder M."/>
            <person name="Schilde C."/>
            <person name="Helps N.R."/>
            <person name="Tunggal B."/>
            <person name="Rivero F."/>
            <person name="John U."/>
            <person name="Schleicher M."/>
            <person name="Eichinger L."/>
            <person name="Platzer M."/>
            <person name="Noegel A.A."/>
            <person name="Schaap P."/>
            <person name="Gloeckner G."/>
        </authorList>
    </citation>
    <scope>NUCLEOTIDE SEQUENCE [LARGE SCALE GENOMIC DNA]</scope>
    <source>
        <strain evidence="11">ATCC 26659 / Pp 5 / PN500</strain>
    </source>
</reference>
<proteinExistence type="inferred from homology"/>
<feature type="domain" description="Nuclear condensin complex subunit 3 C-terminal" evidence="9">
    <location>
        <begin position="428"/>
        <end position="696"/>
    </location>
</feature>
<dbReference type="RefSeq" id="XP_020437764.1">
    <property type="nucleotide sequence ID" value="XM_020571906.1"/>
</dbReference>
<dbReference type="Gene3D" id="1.25.10.10">
    <property type="entry name" value="Leucine-rich Repeat Variant"/>
    <property type="match status" value="1"/>
</dbReference>
<organism evidence="10 11">
    <name type="scientific">Heterostelium pallidum (strain ATCC 26659 / Pp 5 / PN500)</name>
    <name type="common">Cellular slime mold</name>
    <name type="synonym">Polysphondylium pallidum</name>
    <dbReference type="NCBI Taxonomy" id="670386"/>
    <lineage>
        <taxon>Eukaryota</taxon>
        <taxon>Amoebozoa</taxon>
        <taxon>Evosea</taxon>
        <taxon>Eumycetozoa</taxon>
        <taxon>Dictyostelia</taxon>
        <taxon>Acytosteliales</taxon>
        <taxon>Acytosteliaceae</taxon>
        <taxon>Heterostelium</taxon>
    </lineage>
</organism>
<comment type="subcellular location">
    <subcellularLocation>
        <location evidence="1">Chromosome</location>
    </subcellularLocation>
</comment>
<evidence type="ECO:0000259" key="9">
    <source>
        <dbReference type="Pfam" id="PF12719"/>
    </source>
</evidence>
<keyword evidence="6" id="KW-0226">DNA condensation</keyword>
<keyword evidence="11" id="KW-1185">Reference proteome</keyword>
<evidence type="ECO:0000313" key="11">
    <source>
        <dbReference type="Proteomes" id="UP000001396"/>
    </source>
</evidence>
<dbReference type="InterPro" id="IPR025977">
    <property type="entry name" value="Cnd3_C"/>
</dbReference>
<evidence type="ECO:0000256" key="8">
    <source>
        <dbReference type="SAM" id="MobiDB-lite"/>
    </source>
</evidence>
<keyword evidence="7" id="KW-0131">Cell cycle</keyword>
<dbReference type="STRING" id="670386.D3AYW7"/>
<dbReference type="GO" id="GO:0000796">
    <property type="term" value="C:condensin complex"/>
    <property type="evidence" value="ECO:0007669"/>
    <property type="project" value="InterPro"/>
</dbReference>
<evidence type="ECO:0000256" key="7">
    <source>
        <dbReference type="ARBA" id="ARBA00023306"/>
    </source>
</evidence>
<dbReference type="AlphaFoldDB" id="D3AYW7"/>
<dbReference type="GeneID" id="31356417"/>
<evidence type="ECO:0000256" key="4">
    <source>
        <dbReference type="ARBA" id="ARBA00022618"/>
    </source>
</evidence>
<dbReference type="InterPro" id="IPR016024">
    <property type="entry name" value="ARM-type_fold"/>
</dbReference>